<dbReference type="CDD" id="cd10451">
    <property type="entry name" value="GIY-YIG_LuxR_like"/>
    <property type="match status" value="1"/>
</dbReference>
<dbReference type="RefSeq" id="WP_243304145.1">
    <property type="nucleotide sequence ID" value="NZ_JALGBI010000001.1"/>
</dbReference>
<dbReference type="AlphaFoldDB" id="A0A9X1VU92"/>
<gene>
    <name evidence="1" type="ORF">MMF98_02890</name>
</gene>
<reference evidence="1" key="1">
    <citation type="submission" date="2022-03" db="EMBL/GenBank/DDBJ databases">
        <authorList>
            <person name="Woo C.Y."/>
        </authorList>
    </citation>
    <scope>NUCLEOTIDE SEQUENCE</scope>
    <source>
        <strain evidence="1">CYS-02</strain>
    </source>
</reference>
<dbReference type="SUPFAM" id="SSF82771">
    <property type="entry name" value="GIY-YIG endonuclease"/>
    <property type="match status" value="1"/>
</dbReference>
<accession>A0A9X1VU92</accession>
<dbReference type="Proteomes" id="UP001139447">
    <property type="component" value="Unassembled WGS sequence"/>
</dbReference>
<dbReference type="Gene3D" id="3.40.1440.10">
    <property type="entry name" value="GIY-YIG endonuclease"/>
    <property type="match status" value="1"/>
</dbReference>
<organism evidence="1 2">
    <name type="scientific">Variovorax terrae</name>
    <dbReference type="NCBI Taxonomy" id="2923278"/>
    <lineage>
        <taxon>Bacteria</taxon>
        <taxon>Pseudomonadati</taxon>
        <taxon>Pseudomonadota</taxon>
        <taxon>Betaproteobacteria</taxon>
        <taxon>Burkholderiales</taxon>
        <taxon>Comamonadaceae</taxon>
        <taxon>Variovorax</taxon>
    </lineage>
</organism>
<protein>
    <submittedName>
        <fullName evidence="1">GIY-YIG nuclease family protein</fullName>
    </submittedName>
</protein>
<keyword evidence="2" id="KW-1185">Reference proteome</keyword>
<dbReference type="EMBL" id="JALGBI010000001">
    <property type="protein sequence ID" value="MCJ0762149.1"/>
    <property type="molecule type" value="Genomic_DNA"/>
</dbReference>
<dbReference type="InterPro" id="IPR035901">
    <property type="entry name" value="GIY-YIG_endonuc_sf"/>
</dbReference>
<sequence length="126" mass="14529">MNDKRTLTRQYKAARVPMGVFLIRNHANGRLYVDASMNLPGAMNRHRFELQLRSHRNKELQRDWIACGADQFSFEVLERLKERDDPQFDYPAELADALALWREELPCHGPAGYNGRPGPAHTKEAP</sequence>
<evidence type="ECO:0000313" key="1">
    <source>
        <dbReference type="EMBL" id="MCJ0762149.1"/>
    </source>
</evidence>
<proteinExistence type="predicted"/>
<evidence type="ECO:0000313" key="2">
    <source>
        <dbReference type="Proteomes" id="UP001139447"/>
    </source>
</evidence>
<comment type="caution">
    <text evidence="1">The sequence shown here is derived from an EMBL/GenBank/DDBJ whole genome shotgun (WGS) entry which is preliminary data.</text>
</comment>
<name>A0A9X1VU92_9BURK</name>